<dbReference type="InterPro" id="IPR001597">
    <property type="entry name" value="ArAA_b-elim_lyase/Thr_aldolase"/>
</dbReference>
<dbReference type="AlphaFoldDB" id="A0A8J7RT35"/>
<feature type="modified residue" description="N6-(pyridoxal phosphate)lysine" evidence="5">
    <location>
        <position position="202"/>
    </location>
</feature>
<comment type="cofactor">
    <cofactor evidence="1">
        <name>pyridoxal 5'-phosphate</name>
        <dbReference type="ChEBI" id="CHEBI:597326"/>
    </cofactor>
</comment>
<dbReference type="GO" id="GO:0006545">
    <property type="term" value="P:glycine biosynthetic process"/>
    <property type="evidence" value="ECO:0007669"/>
    <property type="project" value="TreeGrafter"/>
</dbReference>
<dbReference type="Gene3D" id="3.90.1150.10">
    <property type="entry name" value="Aspartate Aminotransferase, domain 1"/>
    <property type="match status" value="1"/>
</dbReference>
<dbReference type="EMBL" id="JAFIDN010000004">
    <property type="protein sequence ID" value="MBP3192462.1"/>
    <property type="molecule type" value="Genomic_DNA"/>
</dbReference>
<evidence type="ECO:0000256" key="5">
    <source>
        <dbReference type="PIRSR" id="PIRSR017617-1"/>
    </source>
</evidence>
<keyword evidence="7" id="KW-0808">Transferase</keyword>
<dbReference type="PANTHER" id="PTHR48097">
    <property type="entry name" value="L-THREONINE ALDOLASE-RELATED"/>
    <property type="match status" value="1"/>
</dbReference>
<dbReference type="InterPro" id="IPR015421">
    <property type="entry name" value="PyrdxlP-dep_Trfase_major"/>
</dbReference>
<comment type="caution">
    <text evidence="7">The sequence shown here is derived from an EMBL/GenBank/DDBJ whole genome shotgun (WGS) entry which is preliminary data.</text>
</comment>
<evidence type="ECO:0000256" key="1">
    <source>
        <dbReference type="ARBA" id="ARBA00001933"/>
    </source>
</evidence>
<dbReference type="Proteomes" id="UP000673975">
    <property type="component" value="Unassembled WGS sequence"/>
</dbReference>
<dbReference type="GO" id="GO:0006567">
    <property type="term" value="P:L-threonine catabolic process"/>
    <property type="evidence" value="ECO:0007669"/>
    <property type="project" value="TreeGrafter"/>
</dbReference>
<dbReference type="RefSeq" id="WP_210511360.1">
    <property type="nucleotide sequence ID" value="NZ_JAFIDN010000004.1"/>
</dbReference>
<keyword evidence="8" id="KW-1185">Reference proteome</keyword>
<evidence type="ECO:0000259" key="6">
    <source>
        <dbReference type="Pfam" id="PF01212"/>
    </source>
</evidence>
<dbReference type="FunFam" id="3.40.640.10:FF:000030">
    <property type="entry name" value="Low-specificity L-threonine aldolase"/>
    <property type="match status" value="1"/>
</dbReference>
<dbReference type="InterPro" id="IPR015424">
    <property type="entry name" value="PyrdxlP-dep_Trfase"/>
</dbReference>
<keyword evidence="4" id="KW-0456">Lyase</keyword>
<evidence type="ECO:0000313" key="7">
    <source>
        <dbReference type="EMBL" id="MBP3192462.1"/>
    </source>
</evidence>
<dbReference type="CDD" id="cd06502">
    <property type="entry name" value="TA_like"/>
    <property type="match status" value="1"/>
</dbReference>
<dbReference type="PIRSF" id="PIRSF017617">
    <property type="entry name" value="Thr_aldolase"/>
    <property type="match status" value="1"/>
</dbReference>
<dbReference type="PANTHER" id="PTHR48097:SF9">
    <property type="entry name" value="L-THREONINE ALDOLASE"/>
    <property type="match status" value="1"/>
</dbReference>
<evidence type="ECO:0000256" key="4">
    <source>
        <dbReference type="ARBA" id="ARBA00023239"/>
    </source>
</evidence>
<dbReference type="NCBIfam" id="NF041359">
    <property type="entry name" value="GntG_guanitoxin"/>
    <property type="match status" value="1"/>
</dbReference>
<accession>A0A8J7RT35</accession>
<sequence length="343" mass="37211">MQQVIDLRSDTVTKPTGAMWQAMHKAPVGDDVFGEDPGLNKLEERVAALFGMEAGVFVPSGTMGNQIGLKVLTQPADEVVIDENAHIFNSEGAAGGLISGIQLRPLPGTRGILNAEQVASAIRSKNDWDPRTTVIALENTANMGGGTCYPVETIREIYKLARSNDLALHMDGARIWNAAVACGLDLKEYGRYCDTLSVCFSKGLGAPVGSMILGSSKLMKHARRYRKLLGGGMRQAGMLAAAADHALDEHIDRLADDHRRARLLAEALAESPFFSVNPDHVETNILLFRVRNGDTDHALNWFSQHGIAMIPFGPGIIRATFHLHISDKELDKTINTARNYTGS</sequence>
<reference evidence="7" key="1">
    <citation type="submission" date="2021-02" db="EMBL/GenBank/DDBJ databases">
        <title>Natronogracilivirga saccharolytica gen. nov. sp. nov. a new anaerobic, haloalkiliphilic carbohydrate-fermenting bacterium from soda lake and proposing of Cyclonatronumiaceae fam. nov. in the phylum Balneolaeota.</title>
        <authorList>
            <person name="Zhilina T.N."/>
            <person name="Sorokin D.Y."/>
            <person name="Zavarzina D.G."/>
            <person name="Toshchakov S.V."/>
            <person name="Kublanov I.V."/>
        </authorList>
    </citation>
    <scope>NUCLEOTIDE SEQUENCE</scope>
    <source>
        <strain evidence="7">Z-1702</strain>
    </source>
</reference>
<feature type="domain" description="Aromatic amino acid beta-eliminating lyase/threonine aldolase" evidence="6">
    <location>
        <begin position="6"/>
        <end position="288"/>
    </location>
</feature>
<dbReference type="InterPro" id="IPR015422">
    <property type="entry name" value="PyrdxlP-dep_Trfase_small"/>
</dbReference>
<organism evidence="7 8">
    <name type="scientific">Natronogracilivirga saccharolytica</name>
    <dbReference type="NCBI Taxonomy" id="2812953"/>
    <lineage>
        <taxon>Bacteria</taxon>
        <taxon>Pseudomonadati</taxon>
        <taxon>Balneolota</taxon>
        <taxon>Balneolia</taxon>
        <taxon>Balneolales</taxon>
        <taxon>Cyclonatronaceae</taxon>
        <taxon>Natronogracilivirga</taxon>
    </lineage>
</organism>
<comment type="similarity">
    <text evidence="2">Belongs to the threonine aldolase family.</text>
</comment>
<name>A0A8J7RT35_9BACT</name>
<evidence type="ECO:0000256" key="2">
    <source>
        <dbReference type="ARBA" id="ARBA00006966"/>
    </source>
</evidence>
<keyword evidence="3" id="KW-0663">Pyridoxal phosphate</keyword>
<evidence type="ECO:0000313" key="8">
    <source>
        <dbReference type="Proteomes" id="UP000673975"/>
    </source>
</evidence>
<proteinExistence type="inferred from homology"/>
<dbReference type="Pfam" id="PF01212">
    <property type="entry name" value="Beta_elim_lyase"/>
    <property type="match status" value="1"/>
</dbReference>
<dbReference type="SUPFAM" id="SSF53383">
    <property type="entry name" value="PLP-dependent transferases"/>
    <property type="match status" value="1"/>
</dbReference>
<evidence type="ECO:0000256" key="3">
    <source>
        <dbReference type="ARBA" id="ARBA00022898"/>
    </source>
</evidence>
<gene>
    <name evidence="7" type="ORF">NATSA_07290</name>
</gene>
<dbReference type="InterPro" id="IPR023603">
    <property type="entry name" value="Low_specificity_L-TA-like"/>
</dbReference>
<protein>
    <submittedName>
        <fullName evidence="7">Aminotransferase class I/II-fold pyridoxal phosphate-dependent enzyme</fullName>
    </submittedName>
</protein>
<dbReference type="Gene3D" id="3.40.640.10">
    <property type="entry name" value="Type I PLP-dependent aspartate aminotransferase-like (Major domain)"/>
    <property type="match status" value="1"/>
</dbReference>
<dbReference type="GO" id="GO:0008732">
    <property type="term" value="F:L-allo-threonine aldolase activity"/>
    <property type="evidence" value="ECO:0007669"/>
    <property type="project" value="TreeGrafter"/>
</dbReference>
<dbReference type="GO" id="GO:0005829">
    <property type="term" value="C:cytosol"/>
    <property type="evidence" value="ECO:0007669"/>
    <property type="project" value="TreeGrafter"/>
</dbReference>
<dbReference type="GO" id="GO:0008483">
    <property type="term" value="F:transaminase activity"/>
    <property type="evidence" value="ECO:0007669"/>
    <property type="project" value="UniProtKB-KW"/>
</dbReference>
<keyword evidence="7" id="KW-0032">Aminotransferase</keyword>